<name>A0A4Y7T1Q1_COPMI</name>
<dbReference type="AlphaFoldDB" id="A0A4Y7T1Q1"/>
<dbReference type="OrthoDB" id="10553698at2759"/>
<evidence type="ECO:0000313" key="1">
    <source>
        <dbReference type="EMBL" id="TEB27572.1"/>
    </source>
</evidence>
<sequence>MPTSPAKATKLICTFLSAMNSNTVIELWHCLFHETLSDPSMRGVIIACHLLHAIVGA</sequence>
<comment type="caution">
    <text evidence="1">The sequence shown here is derived from an EMBL/GenBank/DDBJ whole genome shotgun (WGS) entry which is preliminary data.</text>
</comment>
<proteinExistence type="predicted"/>
<organism evidence="1 2">
    <name type="scientific">Coprinellus micaceus</name>
    <name type="common">Glistening ink-cap mushroom</name>
    <name type="synonym">Coprinus micaceus</name>
    <dbReference type="NCBI Taxonomy" id="71717"/>
    <lineage>
        <taxon>Eukaryota</taxon>
        <taxon>Fungi</taxon>
        <taxon>Dikarya</taxon>
        <taxon>Basidiomycota</taxon>
        <taxon>Agaricomycotina</taxon>
        <taxon>Agaricomycetes</taxon>
        <taxon>Agaricomycetidae</taxon>
        <taxon>Agaricales</taxon>
        <taxon>Agaricineae</taxon>
        <taxon>Psathyrellaceae</taxon>
        <taxon>Coprinellus</taxon>
    </lineage>
</organism>
<accession>A0A4Y7T1Q1</accession>
<gene>
    <name evidence="1" type="ORF">FA13DRAFT_1736414</name>
</gene>
<dbReference type="EMBL" id="QPFP01000039">
    <property type="protein sequence ID" value="TEB27572.1"/>
    <property type="molecule type" value="Genomic_DNA"/>
</dbReference>
<protein>
    <submittedName>
        <fullName evidence="1">Uncharacterized protein</fullName>
    </submittedName>
</protein>
<reference evidence="1 2" key="1">
    <citation type="journal article" date="2019" name="Nat. Ecol. Evol.">
        <title>Megaphylogeny resolves global patterns of mushroom evolution.</title>
        <authorList>
            <person name="Varga T."/>
            <person name="Krizsan K."/>
            <person name="Foldi C."/>
            <person name="Dima B."/>
            <person name="Sanchez-Garcia M."/>
            <person name="Sanchez-Ramirez S."/>
            <person name="Szollosi G.J."/>
            <person name="Szarkandi J.G."/>
            <person name="Papp V."/>
            <person name="Albert L."/>
            <person name="Andreopoulos W."/>
            <person name="Angelini C."/>
            <person name="Antonin V."/>
            <person name="Barry K.W."/>
            <person name="Bougher N.L."/>
            <person name="Buchanan P."/>
            <person name="Buyck B."/>
            <person name="Bense V."/>
            <person name="Catcheside P."/>
            <person name="Chovatia M."/>
            <person name="Cooper J."/>
            <person name="Damon W."/>
            <person name="Desjardin D."/>
            <person name="Finy P."/>
            <person name="Geml J."/>
            <person name="Haridas S."/>
            <person name="Hughes K."/>
            <person name="Justo A."/>
            <person name="Karasinski D."/>
            <person name="Kautmanova I."/>
            <person name="Kiss B."/>
            <person name="Kocsube S."/>
            <person name="Kotiranta H."/>
            <person name="LaButti K.M."/>
            <person name="Lechner B.E."/>
            <person name="Liimatainen K."/>
            <person name="Lipzen A."/>
            <person name="Lukacs Z."/>
            <person name="Mihaltcheva S."/>
            <person name="Morgado L.N."/>
            <person name="Niskanen T."/>
            <person name="Noordeloos M.E."/>
            <person name="Ohm R.A."/>
            <person name="Ortiz-Santana B."/>
            <person name="Ovrebo C."/>
            <person name="Racz N."/>
            <person name="Riley R."/>
            <person name="Savchenko A."/>
            <person name="Shiryaev A."/>
            <person name="Soop K."/>
            <person name="Spirin V."/>
            <person name="Szebenyi C."/>
            <person name="Tomsovsky M."/>
            <person name="Tulloss R.E."/>
            <person name="Uehling J."/>
            <person name="Grigoriev I.V."/>
            <person name="Vagvolgyi C."/>
            <person name="Papp T."/>
            <person name="Martin F.M."/>
            <person name="Miettinen O."/>
            <person name="Hibbett D.S."/>
            <person name="Nagy L.G."/>
        </authorList>
    </citation>
    <scope>NUCLEOTIDE SEQUENCE [LARGE SCALE GENOMIC DNA]</scope>
    <source>
        <strain evidence="1 2">FP101781</strain>
    </source>
</reference>
<dbReference type="Proteomes" id="UP000298030">
    <property type="component" value="Unassembled WGS sequence"/>
</dbReference>
<keyword evidence="2" id="KW-1185">Reference proteome</keyword>
<evidence type="ECO:0000313" key="2">
    <source>
        <dbReference type="Proteomes" id="UP000298030"/>
    </source>
</evidence>